<dbReference type="InterPro" id="IPR035971">
    <property type="entry name" value="CBD_sf"/>
</dbReference>
<evidence type="ECO:0000259" key="3">
    <source>
        <dbReference type="PROSITE" id="PS51164"/>
    </source>
</evidence>
<proteinExistence type="predicted"/>
<evidence type="ECO:0000256" key="2">
    <source>
        <dbReference type="SAM" id="SignalP"/>
    </source>
</evidence>
<feature type="chain" id="PRO_5013208801" description="CBM1 domain-containing protein" evidence="2">
    <location>
        <begin position="21"/>
        <end position="378"/>
    </location>
</feature>
<evidence type="ECO:0000256" key="1">
    <source>
        <dbReference type="ARBA" id="ARBA00022729"/>
    </source>
</evidence>
<dbReference type="OrthoDB" id="444269at2759"/>
<dbReference type="Pfam" id="PF00734">
    <property type="entry name" value="CBM_1"/>
    <property type="match status" value="1"/>
</dbReference>
<dbReference type="InterPro" id="IPR000254">
    <property type="entry name" value="CBD"/>
</dbReference>
<organism evidence="4 5">
    <name type="scientific">Anaeromyces robustus</name>
    <dbReference type="NCBI Taxonomy" id="1754192"/>
    <lineage>
        <taxon>Eukaryota</taxon>
        <taxon>Fungi</taxon>
        <taxon>Fungi incertae sedis</taxon>
        <taxon>Chytridiomycota</taxon>
        <taxon>Chytridiomycota incertae sedis</taxon>
        <taxon>Neocallimastigomycetes</taxon>
        <taxon>Neocallimastigales</taxon>
        <taxon>Neocallimastigaceae</taxon>
        <taxon>Anaeromyces</taxon>
    </lineage>
</organism>
<name>A0A1Y1VTA8_9FUNG</name>
<feature type="signal peptide" evidence="2">
    <location>
        <begin position="1"/>
        <end position="20"/>
    </location>
</feature>
<keyword evidence="5" id="KW-1185">Reference proteome</keyword>
<dbReference type="GO" id="GO:0005576">
    <property type="term" value="C:extracellular region"/>
    <property type="evidence" value="ECO:0007669"/>
    <property type="project" value="InterPro"/>
</dbReference>
<feature type="domain" description="CBM1" evidence="3">
    <location>
        <begin position="342"/>
        <end position="378"/>
    </location>
</feature>
<evidence type="ECO:0000313" key="5">
    <source>
        <dbReference type="Proteomes" id="UP000193944"/>
    </source>
</evidence>
<reference evidence="4 5" key="1">
    <citation type="submission" date="2016-08" db="EMBL/GenBank/DDBJ databases">
        <title>A Parts List for Fungal Cellulosomes Revealed by Comparative Genomics.</title>
        <authorList>
            <consortium name="DOE Joint Genome Institute"/>
            <person name="Haitjema C.H."/>
            <person name="Gilmore S.P."/>
            <person name="Henske J.K."/>
            <person name="Solomon K.V."/>
            <person name="De Groot R."/>
            <person name="Kuo A."/>
            <person name="Mondo S.J."/>
            <person name="Salamov A.A."/>
            <person name="Labutti K."/>
            <person name="Zhao Z."/>
            <person name="Chiniquy J."/>
            <person name="Barry K."/>
            <person name="Brewer H.M."/>
            <person name="Purvine S.O."/>
            <person name="Wright A.T."/>
            <person name="Boxma B."/>
            <person name="Van Alen T."/>
            <person name="Hackstein J.H."/>
            <person name="Baker S.E."/>
            <person name="Grigoriev I.V."/>
            <person name="O'Malley M.A."/>
        </authorList>
    </citation>
    <scope>NUCLEOTIDE SEQUENCE [LARGE SCALE GENOMIC DNA]</scope>
    <source>
        <strain evidence="4 5">S4</strain>
    </source>
</reference>
<dbReference type="SMART" id="SM00236">
    <property type="entry name" value="fCBD"/>
    <property type="match status" value="1"/>
</dbReference>
<dbReference type="AlphaFoldDB" id="A0A1Y1VTA8"/>
<dbReference type="Proteomes" id="UP000193944">
    <property type="component" value="Unassembled WGS sequence"/>
</dbReference>
<gene>
    <name evidence="4" type="ORF">BCR32DRAFT_128451</name>
</gene>
<dbReference type="GO" id="GO:0030248">
    <property type="term" value="F:cellulose binding"/>
    <property type="evidence" value="ECO:0007669"/>
    <property type="project" value="InterPro"/>
</dbReference>
<dbReference type="SUPFAM" id="SSF57180">
    <property type="entry name" value="Cellulose-binding domain"/>
    <property type="match status" value="1"/>
</dbReference>
<evidence type="ECO:0000313" key="4">
    <source>
        <dbReference type="EMBL" id="ORX64518.1"/>
    </source>
</evidence>
<sequence length="378" mass="42973">MKILILASFLLIYAITMTKAYINPIVRIQLPLFKEIFNECQKANGTLYFGGFLDLICLTSPTNVIDFSDTTEIVGTNSAINNVIINKNSQYGFNLGYEVDTTNYYTFKYDDENIVYYKWPLCSKDDPEYNHAECMKAASKMSTVRDINDSDLIYEAISCIYGQANLDFSKETSFYYNLKNDGVNTYDYLCLTQNDEYNYRFGHCKINGVITPMVSFTEEQYQHCAKARNVEVPNPLRSDFKPIIITKYTTMVTVIPTTTTIATTMMDDNNIIQPTPPCQQAAVTITEKIKETITEKVKETETVTETIKETITEKIKETVTEKINETVTITIVEKPTSKPEIQCADKWAQCGGSNFKGPTCCKPGSVCYKYNKFYSLCI</sequence>
<reference evidence="4 5" key="2">
    <citation type="submission" date="2016-08" db="EMBL/GenBank/DDBJ databases">
        <title>Pervasive Adenine N6-methylation of Active Genes in Fungi.</title>
        <authorList>
            <consortium name="DOE Joint Genome Institute"/>
            <person name="Mondo S.J."/>
            <person name="Dannebaum R.O."/>
            <person name="Kuo R.C."/>
            <person name="Labutti K."/>
            <person name="Haridas S."/>
            <person name="Kuo A."/>
            <person name="Salamov A."/>
            <person name="Ahrendt S.R."/>
            <person name="Lipzen A."/>
            <person name="Sullivan W."/>
            <person name="Andreopoulos W.B."/>
            <person name="Clum A."/>
            <person name="Lindquist E."/>
            <person name="Daum C."/>
            <person name="Ramamoorthy G.K."/>
            <person name="Gryganskyi A."/>
            <person name="Culley D."/>
            <person name="Magnuson J.K."/>
            <person name="James T.Y."/>
            <person name="O'Malley M.A."/>
            <person name="Stajich J.E."/>
            <person name="Spatafora J.W."/>
            <person name="Visel A."/>
            <person name="Grigoriev I.V."/>
        </authorList>
    </citation>
    <scope>NUCLEOTIDE SEQUENCE [LARGE SCALE GENOMIC DNA]</scope>
    <source>
        <strain evidence="4 5">S4</strain>
    </source>
</reference>
<dbReference type="PROSITE" id="PS51164">
    <property type="entry name" value="CBM1_2"/>
    <property type="match status" value="1"/>
</dbReference>
<comment type="caution">
    <text evidence="4">The sequence shown here is derived from an EMBL/GenBank/DDBJ whole genome shotgun (WGS) entry which is preliminary data.</text>
</comment>
<protein>
    <recommendedName>
        <fullName evidence="3">CBM1 domain-containing protein</fullName>
    </recommendedName>
</protein>
<keyword evidence="1 2" id="KW-0732">Signal</keyword>
<dbReference type="EMBL" id="MCFG01000520">
    <property type="protein sequence ID" value="ORX64518.1"/>
    <property type="molecule type" value="Genomic_DNA"/>
</dbReference>
<dbReference type="GO" id="GO:0005975">
    <property type="term" value="P:carbohydrate metabolic process"/>
    <property type="evidence" value="ECO:0007669"/>
    <property type="project" value="InterPro"/>
</dbReference>
<accession>A0A1Y1VTA8</accession>